<evidence type="ECO:0000256" key="1">
    <source>
        <dbReference type="SAM" id="MobiDB-lite"/>
    </source>
</evidence>
<comment type="caution">
    <text evidence="2">The sequence shown here is derived from an EMBL/GenBank/DDBJ whole genome shotgun (WGS) entry which is preliminary data.</text>
</comment>
<dbReference type="AlphaFoldDB" id="A0A229VXD5"/>
<keyword evidence="3" id="KW-1185">Reference proteome</keyword>
<feature type="region of interest" description="Disordered" evidence="1">
    <location>
        <begin position="1"/>
        <end position="31"/>
    </location>
</feature>
<name>A0A229VXD5_9BIFI</name>
<gene>
    <name evidence="2" type="ORF">Tam10B_1512</name>
</gene>
<reference evidence="2 3" key="1">
    <citation type="submission" date="2017-05" db="EMBL/GenBank/DDBJ databases">
        <title>Bifidobacterium vansinderenii sp. nov.</title>
        <authorList>
            <person name="Lugli G.A."/>
            <person name="Duranti S."/>
            <person name="Mangifesta M."/>
        </authorList>
    </citation>
    <scope>NUCLEOTIDE SEQUENCE [LARGE SCALE GENOMIC DNA]</scope>
    <source>
        <strain evidence="2 3">Tam10B</strain>
    </source>
</reference>
<sequence length="118" mass="13536">MTGETGEDGEDHGRAGHIPLRPDHGDMNDERRHPIVRIGERSRKRWKPFLGRPDAVQRIMDLELGKNTEIDDDFRHFLEAEIRYEIGLGGRDEAEAAYNAYYGITPEESTETMVIGKR</sequence>
<feature type="compositionally biased region" description="Basic and acidic residues" evidence="1">
    <location>
        <begin position="20"/>
        <end position="31"/>
    </location>
</feature>
<proteinExistence type="predicted"/>
<evidence type="ECO:0000313" key="2">
    <source>
        <dbReference type="EMBL" id="OXN00289.1"/>
    </source>
</evidence>
<evidence type="ECO:0000313" key="3">
    <source>
        <dbReference type="Proteomes" id="UP000215433"/>
    </source>
</evidence>
<accession>A0A229VXD5</accession>
<feature type="compositionally biased region" description="Acidic residues" evidence="1">
    <location>
        <begin position="1"/>
        <end position="10"/>
    </location>
</feature>
<protein>
    <submittedName>
        <fullName evidence="2">Uncharacterized protein</fullName>
    </submittedName>
</protein>
<dbReference type="Proteomes" id="UP000215433">
    <property type="component" value="Unassembled WGS sequence"/>
</dbReference>
<organism evidence="2 3">
    <name type="scientific">Bifidobacterium vansinderenii</name>
    <dbReference type="NCBI Taxonomy" id="1984871"/>
    <lineage>
        <taxon>Bacteria</taxon>
        <taxon>Bacillati</taxon>
        <taxon>Actinomycetota</taxon>
        <taxon>Actinomycetes</taxon>
        <taxon>Bifidobacteriales</taxon>
        <taxon>Bifidobacteriaceae</taxon>
        <taxon>Bifidobacterium</taxon>
    </lineage>
</organism>
<dbReference type="EMBL" id="NEWD01000019">
    <property type="protein sequence ID" value="OXN00289.1"/>
    <property type="molecule type" value="Genomic_DNA"/>
</dbReference>